<evidence type="ECO:0000313" key="2">
    <source>
        <dbReference type="EMBL" id="MCI28031.1"/>
    </source>
</evidence>
<comment type="caution">
    <text evidence="2">The sequence shown here is derived from an EMBL/GenBank/DDBJ whole genome shotgun (WGS) entry which is preliminary data.</text>
</comment>
<evidence type="ECO:0000256" key="1">
    <source>
        <dbReference type="SAM" id="MobiDB-lite"/>
    </source>
</evidence>
<feature type="region of interest" description="Disordered" evidence="1">
    <location>
        <begin position="1"/>
        <end position="60"/>
    </location>
</feature>
<sequence>MDSGKLSGTDDEAGEDIRSVYIKPPPKSLPKMGGSSLHPSGSSVRDMDPSGDDGDVDAARPCVPRFRRSWSRRHFKRKSRVYTFELTDLNPAESALRSRLDAYFKSFGKSRSGADRFIDTKDILQAVDREQTVVLF</sequence>
<evidence type="ECO:0000313" key="3">
    <source>
        <dbReference type="Proteomes" id="UP000265520"/>
    </source>
</evidence>
<dbReference type="EMBL" id="LXQA010163112">
    <property type="protein sequence ID" value="MCI28031.1"/>
    <property type="molecule type" value="Genomic_DNA"/>
</dbReference>
<dbReference type="AlphaFoldDB" id="A0A392QUI0"/>
<proteinExistence type="predicted"/>
<dbReference type="Proteomes" id="UP000265520">
    <property type="component" value="Unassembled WGS sequence"/>
</dbReference>
<keyword evidence="3" id="KW-1185">Reference proteome</keyword>
<name>A0A392QUI0_9FABA</name>
<reference evidence="2 3" key="1">
    <citation type="journal article" date="2018" name="Front. Plant Sci.">
        <title>Red Clover (Trifolium pratense) and Zigzag Clover (T. medium) - A Picture of Genomic Similarities and Differences.</title>
        <authorList>
            <person name="Dluhosova J."/>
            <person name="Istvanek J."/>
            <person name="Nedelnik J."/>
            <person name="Repkova J."/>
        </authorList>
    </citation>
    <scope>NUCLEOTIDE SEQUENCE [LARGE SCALE GENOMIC DNA]</scope>
    <source>
        <strain evidence="3">cv. 10/8</strain>
        <tissue evidence="2">Leaf</tissue>
    </source>
</reference>
<organism evidence="2 3">
    <name type="scientific">Trifolium medium</name>
    <dbReference type="NCBI Taxonomy" id="97028"/>
    <lineage>
        <taxon>Eukaryota</taxon>
        <taxon>Viridiplantae</taxon>
        <taxon>Streptophyta</taxon>
        <taxon>Embryophyta</taxon>
        <taxon>Tracheophyta</taxon>
        <taxon>Spermatophyta</taxon>
        <taxon>Magnoliopsida</taxon>
        <taxon>eudicotyledons</taxon>
        <taxon>Gunneridae</taxon>
        <taxon>Pentapetalae</taxon>
        <taxon>rosids</taxon>
        <taxon>fabids</taxon>
        <taxon>Fabales</taxon>
        <taxon>Fabaceae</taxon>
        <taxon>Papilionoideae</taxon>
        <taxon>50 kb inversion clade</taxon>
        <taxon>NPAAA clade</taxon>
        <taxon>Hologalegina</taxon>
        <taxon>IRL clade</taxon>
        <taxon>Trifolieae</taxon>
        <taxon>Trifolium</taxon>
    </lineage>
</organism>
<accession>A0A392QUI0</accession>
<feature type="non-terminal residue" evidence="2">
    <location>
        <position position="136"/>
    </location>
</feature>
<protein>
    <submittedName>
        <fullName evidence="2">Uncharacterized protein</fullName>
    </submittedName>
</protein>